<evidence type="ECO:0000256" key="1">
    <source>
        <dbReference type="SAM" id="MobiDB-lite"/>
    </source>
</evidence>
<feature type="domain" description="Peptidase C-terminal archaeal/bacterial" evidence="2">
    <location>
        <begin position="1418"/>
        <end position="1507"/>
    </location>
</feature>
<dbReference type="Gene3D" id="3.40.390.10">
    <property type="entry name" value="Collagenase (Catalytic Domain)"/>
    <property type="match status" value="1"/>
</dbReference>
<feature type="region of interest" description="Disordered" evidence="1">
    <location>
        <begin position="4785"/>
        <end position="4806"/>
    </location>
</feature>
<reference evidence="3 4" key="1">
    <citation type="submission" date="2017-05" db="EMBL/GenBank/DDBJ databases">
        <authorList>
            <person name="Varghese N."/>
            <person name="Submissions S."/>
        </authorList>
    </citation>
    <scope>NUCLEOTIDE SEQUENCE [LARGE SCALE GENOMIC DNA]</scope>
    <source>
        <strain evidence="3 4">DSM 25457</strain>
    </source>
</reference>
<dbReference type="InterPro" id="IPR006626">
    <property type="entry name" value="PbH1"/>
</dbReference>
<comment type="caution">
    <text evidence="3">The sequence shown here is derived from an EMBL/GenBank/DDBJ whole genome shotgun (WGS) entry which is preliminary data.</text>
</comment>
<dbReference type="InterPro" id="IPR002105">
    <property type="entry name" value="Dockerin_1_rpt"/>
</dbReference>
<feature type="region of interest" description="Disordered" evidence="1">
    <location>
        <begin position="1973"/>
        <end position="2001"/>
    </location>
</feature>
<dbReference type="Pfam" id="PF04151">
    <property type="entry name" value="PPC"/>
    <property type="match status" value="1"/>
</dbReference>
<dbReference type="Pfam" id="PF00404">
    <property type="entry name" value="Dockerin_1"/>
    <property type="match status" value="1"/>
</dbReference>
<sequence>MSRRPSSAHSRFRSSAARFRSAAQERRRKVQNPLRSERRLNHETLEKRELLAADLLAVRPDAGALIGEDTVLQTPPREISLLFNGTADLNEATIDGNVRLVRAGGDGTFGDGNEVAVSLGYVGLVDPGDVSEGNLHKIVLRPSSIASHNATDPSIAFPDDLYRVEIIGSGANPLEDNSGDAFNDGEDSITEFRLDRGAQVIAVIPQPVTRDGAGNLEANLNRVDVYFDQEMDATEVVNTSFYRFVDSNNSAAPVLNPNSVDYFPEENRAQLNFLNDTDLQATIYRLDIGSDATLPGSGTLLPASPFSGEIGTAFGDYINGATDGDFGLIGSGTISQFASQISAAGSVSLPARPGGIDEPGHREIQLENHYLNASFEEMYGVDQVAPLEIEKRYYAFPANFQSNGVTEYENFITPSEKEIARGILEIYAQQIGVEFIETDDRDDPRAPTGVLVIGKGDLQAADPEATSGPGGTAGLGGGNIVVLDKDDFTESERSFGDSFTSVLFHEIAHALDAGHAYELAALQGQGVPGDVEPGDDDIVHLQRVSPPNANDIDLYKFSLDSPGTVQIETIAERLTLAEHGKETSTLDTVLRLFRRNDDGTSELIAQNDRYFGSDSYLDVELEAGDYYFGVSSAGNDQYDPAIADSGFGGVTDGEYELRLSFSATPNSPATSTNHLVDTDGTLLDGDGDGTAGGVHSFWFEVAADTIYVDKLSTAAAPDGSLASPYSTIAPALLAAQGGSRTLVRIVGNIEAGDSDGLLTATPYLLGLDTAGNSLADGSRLDVPANTTVRIEAGALLKLRATNIDVGTSSIGAVRAEGAIQVLGTPDLPVYLRSFRDDAAGGNTDGTPTNQATAGDYGGIVIRSDSDLEDDGVYLNTINHADIQNGGGKSFQNSTRVFSPIDIDQARPTISFNTITNAGKAAISASPDSFDDSNGRIGPDIEGNYLSGNTDNGLFIGIPTNLGSAVQQMTVSGRFDDTDITHILTESLIITGNPGGPEVVGGVLSARASGRLMIDPGTVIKLQEARIEAERGAATLIAEGTPDKPIIFTSLDDNRYGGSGVFDTNSGIGAAAAGDWGGIFFSQGTQGSIDHAVITYGGGVVPTGSTGGGAADRFNAVEIHQADVRIANTLITQNASGNAASDRFGRGNNQAAAIYVRGSQPILIGNQIVDNDGPAININADSLQFQSLVDPGRSTGAADRYSEFDDNRGPLIRLNELDQNETNGLYIRGEELTTESIWDDSDIVHVLAGEILIGNHHTYSGLRLQSNVSESLVVKVIGNDSGFTATGTPLDIDDRIGGTIQVIGLPGYPVVITHIKDDTVGAGFTPDGRVMFDTDNADTTVTVLDEWRGFLFDEWSNDSNVAIIREAESPLTGGNDINSNPVTKAQPLGALAPDQKSGDENRRLGFEVQGYISPDDATDVDVYSFSGEAGTKVWFDIDRTYTSLDLVLEVVLDDGTDSGSVLAAIDQPADASLIEEPLLGGDFYSLSNNDPGGFMVLPATGTYYVRVKAAAVDHDNNPATDDIPVTKGEYQLQIRLQQVDEFPGSTVRYADVRYANFAFDIDGLPRHSPLVGDAVEVNDAPDSITGQDLGNLLETDIAALSIAGSLASATDVDVFAFDVSHEGTQVIPGVTEDTGTVAVVFDLDYAAEKRGDTSIAVFNANQELIFIGRDSNVEDDQPEVGGDGKSLDDLSRGSLGTDDPYIGPVHLNAGEKYYVAVMSNQSMPSVLASQFSLTGPNGTGDAGILTRLEPANSVDRVVEDHIGFTGYTSYLLPVEPTTAGPLLDISTKASLDDNITAFRFADVPLFIATDSAGNNGDNFYTYNPFTGEEDTDLTPDDDNLVAGEDDIQDIVIRGDGRMFGYQMMLPANNNATDDHDLVGRLSQLDPATGEFIAGTTQDDNIPGTEGFSNVATIPDPIDNNNSTDNRLERARQVTNSNGADAVTFRRRDSFGPAANPVPVYESYYAVSEGGNEGGSRLYRADENGDATPAPETSIGGEPDTPRYGLVGNIQPAGVEYADGFFTVSNGAADPARTRVYVRSTVPGEAGNVTIEFDTRNDANTTASYNPNTNTITVSRSTGGNPRVVTATAQDIVDAINENFFVSQRIVAVIYDDLEGGNGAGGTVAINAPDTVLTGGVGTADEVLQGKVTGLSMGTFDGSGELFGVTDAGEFISISHNDQVLDAADVPLATAVVLSVTDGVQFSGLTLGPQNVEGGIYQNMLFATTSAGELYAFNNAGEFVQVFDSGVASQLITVGGTAPGGTFTLTYDSGFGPTQTTVPIAVDAPAVESVNEVQQVTISATAGTFSLAYNGTDTGPINFDASLFDFETALFNILAPADFSVSAVDPTDATLVGGYSIEFTGSLASTDLAELVLDPTGLAPGATSSVTTEVDGALSVQDTLLGLPAFNAGDIRVVGSFDNDGVSVHFTGAFDGIDVKLLTVDAAGLDVGTTATATIVGAVGDGLADDHVIQLADPADVDDPVGAPVGLAFSPLDFNLWHPTTLRANDAGHGINDAPDSSRDPGDVDVQIVDGIRNTIDNDGNVVIGMRDSNQASGGASFYFGFEQWINNPTASTQSYITPGDVTTNAQYGVNTLQHQDLSSNTALRNTYDFAGGAKGSLVTNEFSLAGSVYDDRPTFYFNYLLETEAATGRNVDDVTAERYFSDSARVYAWNEVTLEWELLATNSSLLSGADASEAGDQAELPTFLSHVADAGVNSSDPQPETKQIVQELFDEDPTDPLWHQARVDLSRYAGNTNIRLRFEFSTSGSSIQADLPGDSFGDASDADGEDSVGGLDNNHIGFFIDDFIVGYAERGEMVTNAPSTVGNAFVDLGDSTRTDVRRDDDALTNALSGDYQLEVRRTGEYGIIDGDELYVFTTYDTNERHILDLIEGSWLDADVNRERVQGMLILENNVISSSRFSGIRLDQTSDADTLSGIPTPGPTINFSDKDDDRFVPGVVIQNNIIAESQHSGILYTGLNLDGINSRPIDRIINNTIIGTDGGFGVVLSDAASPTLLNNVFVDLGFAITFDELTDAVIDNNFFQNAGGTWGTDARTDNSPLFRDPEDGNYYPADGAGTINNSQNVLQDRGAYANFKEILGIPNSPFFAPTLDVLGQLRVSGGVGGGGGGQNSDIDIGAIDFSDQTAPHASLLNPFDVFENRVGDDTNLNETVLRLDGVELEVFSLLLSDGENPESPFEGTGIDPETVNENTVIVRQNNRILTPDEDFRLAFNPSTGELRLTPLSDLWEPNAVYEIILMNNDQAVVSLTTGAGELQSGASIADEDTVTVSDGVNTSTYEFDAGYVLQLNAVDTIEDGQTFSYSTATGTDGYTARFQFERIDDAGVAVGSLAADVALDNLPVGSELALSVGDSMNFAAGDFIRIGSEIMAVVAIADGTTLTVQRAVLGSQKAAHQSTGGTDIFKINQGERAIVQAGLSAMPGSPMADVISVMQADSLGLDLSSPVAQLVRIGDEIMRVTAFDATTVTVQRGYLGTAIQAHDANSLIEVVSTSRSASMTATQTAYLAGPAASPQSVTGASLLASDHKIEVTPSADFQPVVGDLLQIGNEFARILAIDPAGSDLSLTLERGLFGTMITEVLQTTEYTVPGDTDPTSFATPIQLVDSSLESILILESDSLDDSTVADSVGGGADSVRLGIASKVAQALREFGMTEPGVRGDLDLRIPQAQSLEGGRVYIGGHVGDTISSGAGSVDSIDAFATIVSEPGTITAGAVAIPFIPSVSFPQRAVVAGLLEALNNDDSISVTGTSEGGNTFYLEGDNGVAIEDISFTSTSAGFQASLATFGGIKDLAGNALRANRGTETRFTIGLGTAAADYGDEADTSGDDKARHQILTSEALLDDPRFGSPTDPAQRVVDAEATQGTAGSDDASGPVTALQVAISASETLISVTAGDAASFAPFVGGYLDIEGEVVRLTGVDTTGDLLEVVRGQFGTVATDHADAGVLPITLISDDENGLDTSSVYATFNVDRTTATDGGPVLITVSATDYGVVDGWLDFSGDGVLQAGERVFNHVAVWPGENVLEVEFPASYTGVGNHVLRLRISQLGGLSADGLAVGGEVEDHVVDIVDGLAPTLADLLSSIDVLVTDESSPVTNVVGDVIGATDPAYNSGDTIEILEIVDLRTGRAYPIDGTGTATIENLTDSLGRIAGQLTVDQDGNVTFVPQSNYDSGNVVGPDEIPGTADDLTPELTFGYRLVSSTGNIAGTETMTVTLTVNPVNQNPTLGIINGGQLVTLNEDEPDEQVFGLQGISAGGNDVEPVHISVATRNVVWDAVSSSYVDAEGAVELIASPSIVGLDDNAYDGGSTQAQLKFSTTADQYGTAEIVVTVSDTPGLDGVLGTADDYWGADGVAGNADDFWGADGVLGGGDDSMPATQTLIVTVNPVNDQPIAYDRQWELDEVVEQSDPVVNTLQFSFSKANLLGSATSAGMLPPVNPADPGGSGAAPFDESNQELKIHRLVFGSDALITFTHSILGPQVWVPRELDFRQLVEPGATFSSVTVQFTNTNGVVTGHAELFHDGNGEFTNGTYTPTIDLNDSTTGIPQEFQYIVTDDGKSILPNPVGSTPNVEVLDTQGLVDPVEISAVEAVRSSEPRKISFSVTSQTDEPFLGEFKPLVFDEAVAGAPTIDLLLADLFVDANESFMLGIGADEQMIVDPDWITITPIASNVVDGATALVLPTPEKLLDASGAIVGLRLSPVVDAYGEAGFLVTINNPAVNPIGTTPRERWSKTLSVTINPINDQPIAYDREWVAAEVIERADPVVSTLQFAFTKDDLFGAAGSPNPALDPTPVDPGGSGPSPFNEDNQFATLKVHQLIFGTDATITYTRSDITDVNGDPVVQPWADPILDFRDPVFAVPGISSVKVEFTNAAGVVTGQAELFHSNGEFTSGTYTPTIDVNDSTAGVPQEFEYVVTDDGTSVLPNPPGAVTESVDTDGVTDPAEIAALVAVRDADPKRISFSVTAQTDEPFLGELNHIRFDEALPGAPAIELSLTDLFVDPSESFMLGIGADEQVVVNPDWITITPVATNVVDGLGNPLVLPTPEKIVDAFGAITGLRLSPIADAYGEAGFVITIRNPAVNADPIAERDRWSKTLSVTINPINDQPVAYDRAWVAPEVIERVDPVVSTLQFAFTKEDLFGGAGTPNPAIDSTPVNPGGSGPSPFNEDNQFATLKVHQLVFGTDATITYTRDDLVGEQTWSARELDFRQLVEAGVVFSSVKVEFTNAAGVVTGQAELFHSNGEFTNGTYTPTIDINNATEGVPQEFEYIVTDDGTSVLPNPAVGAPTESLDTDGLTDPVAIDAVIDVRDSAPRTVSFGVAEETDEPFLGEFNHISLNETEAGLNVFELNFADLFVDPSQTFLLGKGADEQLIVDPSWVTITPLLGNPVDVDGDPILLPTPEIFLDGFGAIVGMRFEPIVDAYGEAGFVVTIRNPSVNPDSVPVRERWSKTLSVTVNPVNDKPGTEDRVVSGLEGETHLFDSDNLVLGTANIPAVPPVAPVSAVPGAFDTQPNSLFDESEQSVFVSSFTGLAFNGASRIIDLGGTTFSASDDKTDTSPELFVTPHGFVTLFFTDASGEIRFDRGEFTPKSQFIDYFADDAAAALAAGDFISYTVSDEGGFEMYGPSADGTTTELLSTVALDGSSANPTDLQSKYSDPQTITFFTISVNDEPIAQDRDGNELFPNEVTFFEDQPTAIDGSIRTSIFPALSEIVPGPDNELDQTILLPLGLTQIPNADGLMPQLFVGDSTPTLTTTGLLTVVPKPDAWGTAVYELTITDSEGLSIDPKPLLTITIDAVNDQPVAFDRSIRFDEGGSRMIDPIRLLTPSDASVDPLVDPSAASETDAIANPVDLDPDFAEPDDLEIAEILIPDGEGGTTSITESTVVTTLAGATMEFVFSTSALTGEPKLDSINYTPVEDYNENQPFNPTDNFSYVVRDTGKKPGDVDGNSHLNLSLPASVEISVAPINDLPIFDANYNSVITVGEVETNGAIRTRDLYNGIEVKVFPGPAGALDELSSQTVSFELVSASYADIDGNAITESELMFAPPQLQANGTIEISPVADAFGSANYTYRVVDSEGGVSADLMSFQVVVNNVNDAPLPVAVDPVSKVLTPDAGYKTFGDGTISLTLAEDNGIAQIDPALSAAELASLVIDDASSDFDGVTPYFIPVNQTGVSPLPGNDFPGLLDMFISGPENESYETLSLAEFGTLRNGRIETDLGGWLVRSDDAFVTGRGVDVGDIGLLYYPPRDVNTANNIPDSFNFIVTDDDATDPKTTEGVVRFLLNPVNDAPEFAFNPAFSGNGTSGQMPTVQVGAGSGASGPFSLITVQGAGPVTAEDEVDATSGTQQLITYAVTSPDLTDAELDAAFVTRPSIDAQGRLTFEAAAGVVGTFTFDVVATDNGPTDSARGDNPTSITQTFAVEITGKPTTNTPVPNMVRTGTYSGGSVAIDLDDLFTSQTPLDLATISITASPTNGSAEVVGGEIVYTPNLGYSGPDQLTFVVSDSNGVSSDPVTVNYNMTKFALTNPIDPSDVNRDGSVTPFDALLVINLLNSGGDLPAGGIPISEILAENPLGEPFQDFYYDTSDDSDVTPLDALKVINTLNEQASVSEPELLAQVTADYNQLIGLDDAGSSEPFEAVSLKSEAKVVTGAEVESELLELIVADQTDVDDETDSQSNLDSVISELF</sequence>
<gene>
    <name evidence="3" type="ORF">SAMN06265222_10856</name>
</gene>
<feature type="region of interest" description="Disordered" evidence="1">
    <location>
        <begin position="1670"/>
        <end position="1692"/>
    </location>
</feature>
<dbReference type="SUPFAM" id="SSF55486">
    <property type="entry name" value="Metalloproteases ('zincins'), catalytic domain"/>
    <property type="match status" value="1"/>
</dbReference>
<evidence type="ECO:0000313" key="3">
    <source>
        <dbReference type="EMBL" id="SMP63348.1"/>
    </source>
</evidence>
<feature type="compositionally biased region" description="Low complexity" evidence="1">
    <location>
        <begin position="1"/>
        <end position="22"/>
    </location>
</feature>
<dbReference type="InterPro" id="IPR024079">
    <property type="entry name" value="MetalloPept_cat_dom_sf"/>
</dbReference>
<evidence type="ECO:0000259" key="2">
    <source>
        <dbReference type="Pfam" id="PF04151"/>
    </source>
</evidence>
<dbReference type="InterPro" id="IPR007280">
    <property type="entry name" value="Peptidase_C_arc/bac"/>
</dbReference>
<dbReference type="RefSeq" id="WP_283433436.1">
    <property type="nucleotide sequence ID" value="NZ_FXUG01000008.1"/>
</dbReference>
<proteinExistence type="predicted"/>
<dbReference type="SMART" id="SM00710">
    <property type="entry name" value="PbH1"/>
    <property type="match status" value="10"/>
</dbReference>
<dbReference type="Proteomes" id="UP001158067">
    <property type="component" value="Unassembled WGS sequence"/>
</dbReference>
<keyword evidence="4" id="KW-1185">Reference proteome</keyword>
<dbReference type="Gene3D" id="2.60.40.3440">
    <property type="match status" value="1"/>
</dbReference>
<dbReference type="InterPro" id="IPR011050">
    <property type="entry name" value="Pectin_lyase_fold/virulence"/>
</dbReference>
<accession>A0ABY1Q8Q4</accession>
<dbReference type="EMBL" id="FXUG01000008">
    <property type="protein sequence ID" value="SMP63348.1"/>
    <property type="molecule type" value="Genomic_DNA"/>
</dbReference>
<organism evidence="3 4">
    <name type="scientific">Neorhodopirellula lusitana</name>
    <dbReference type="NCBI Taxonomy" id="445327"/>
    <lineage>
        <taxon>Bacteria</taxon>
        <taxon>Pseudomonadati</taxon>
        <taxon>Planctomycetota</taxon>
        <taxon>Planctomycetia</taxon>
        <taxon>Pirellulales</taxon>
        <taxon>Pirellulaceae</taxon>
        <taxon>Neorhodopirellula</taxon>
    </lineage>
</organism>
<protein>
    <submittedName>
        <fullName evidence="3">Pre-peptidase C-terminal domain-containing protein</fullName>
    </submittedName>
</protein>
<dbReference type="Pfam" id="PF17963">
    <property type="entry name" value="Big_9"/>
    <property type="match status" value="1"/>
</dbReference>
<evidence type="ECO:0000313" key="4">
    <source>
        <dbReference type="Proteomes" id="UP001158067"/>
    </source>
</evidence>
<dbReference type="SUPFAM" id="SSF51126">
    <property type="entry name" value="Pectin lyase-like"/>
    <property type="match status" value="1"/>
</dbReference>
<name>A0ABY1Q8Q4_9BACT</name>
<dbReference type="Gene3D" id="2.60.120.380">
    <property type="match status" value="2"/>
</dbReference>
<feature type="region of interest" description="Disordered" evidence="1">
    <location>
        <begin position="1"/>
        <end position="41"/>
    </location>
</feature>